<dbReference type="EMBL" id="JAUIZM010000002">
    <property type="protein sequence ID" value="KAK1397183.1"/>
    <property type="molecule type" value="Genomic_DNA"/>
</dbReference>
<dbReference type="SUPFAM" id="SSF50249">
    <property type="entry name" value="Nucleic acid-binding proteins"/>
    <property type="match status" value="1"/>
</dbReference>
<dbReference type="Proteomes" id="UP001237642">
    <property type="component" value="Unassembled WGS sequence"/>
</dbReference>
<dbReference type="AlphaFoldDB" id="A0AAD8J606"/>
<gene>
    <name evidence="1" type="ORF">POM88_007046</name>
</gene>
<keyword evidence="2" id="KW-1185">Reference proteome</keyword>
<evidence type="ECO:0000313" key="2">
    <source>
        <dbReference type="Proteomes" id="UP001237642"/>
    </source>
</evidence>
<dbReference type="PANTHER" id="PTHR47165">
    <property type="entry name" value="OS03G0429900 PROTEIN"/>
    <property type="match status" value="1"/>
</dbReference>
<accession>A0AAD8J606</accession>
<evidence type="ECO:0000313" key="1">
    <source>
        <dbReference type="EMBL" id="KAK1397183.1"/>
    </source>
</evidence>
<protein>
    <submittedName>
        <fullName evidence="1">Uncharacterized protein</fullName>
    </submittedName>
</protein>
<reference evidence="1" key="1">
    <citation type="submission" date="2023-02" db="EMBL/GenBank/DDBJ databases">
        <title>Genome of toxic invasive species Heracleum sosnowskyi carries increased number of genes despite the absence of recent whole-genome duplications.</title>
        <authorList>
            <person name="Schelkunov M."/>
            <person name="Shtratnikova V."/>
            <person name="Makarenko M."/>
            <person name="Klepikova A."/>
            <person name="Omelchenko D."/>
            <person name="Novikova G."/>
            <person name="Obukhova E."/>
            <person name="Bogdanov V."/>
            <person name="Penin A."/>
            <person name="Logacheva M."/>
        </authorList>
    </citation>
    <scope>NUCLEOTIDE SEQUENCE</scope>
    <source>
        <strain evidence="1">Hsosn_3</strain>
        <tissue evidence="1">Leaf</tissue>
    </source>
</reference>
<name>A0AAD8J606_9APIA</name>
<organism evidence="1 2">
    <name type="scientific">Heracleum sosnowskyi</name>
    <dbReference type="NCBI Taxonomy" id="360622"/>
    <lineage>
        <taxon>Eukaryota</taxon>
        <taxon>Viridiplantae</taxon>
        <taxon>Streptophyta</taxon>
        <taxon>Embryophyta</taxon>
        <taxon>Tracheophyta</taxon>
        <taxon>Spermatophyta</taxon>
        <taxon>Magnoliopsida</taxon>
        <taxon>eudicotyledons</taxon>
        <taxon>Gunneridae</taxon>
        <taxon>Pentapetalae</taxon>
        <taxon>asterids</taxon>
        <taxon>campanulids</taxon>
        <taxon>Apiales</taxon>
        <taxon>Apiaceae</taxon>
        <taxon>Apioideae</taxon>
        <taxon>apioid superclade</taxon>
        <taxon>Tordylieae</taxon>
        <taxon>Tordyliinae</taxon>
        <taxon>Heracleum</taxon>
    </lineage>
</organism>
<proteinExistence type="predicted"/>
<sequence>MFEVEVVRPRVQNGQMFHLKRGRKDRGRSYSTWKPKWPNVRPQTSVKEAYGKLKSVFCKYSISFLDSTTVKEVDKDDYMIPMYKFQFVDFEDLDQYVKETPKDEKEELPEFAIDVIGAVEEMELVKKTTTKIGVRDVFRFKITDGSVRENEVTKIDGSIKCSECPRILHVAQKRYKVCILDGYRTEACNIVLLDKAIKRLLGISALKLIAELSKGKDGCSKFLDRINNFVGKEYTLNIKMNEDNILNGSSIYLCYSYL</sequence>
<dbReference type="Gene3D" id="2.40.50.140">
    <property type="entry name" value="Nucleic acid-binding proteins"/>
    <property type="match status" value="1"/>
</dbReference>
<dbReference type="InterPro" id="IPR012340">
    <property type="entry name" value="NA-bd_OB-fold"/>
</dbReference>
<dbReference type="PANTHER" id="PTHR47165:SF4">
    <property type="entry name" value="OS03G0429900 PROTEIN"/>
    <property type="match status" value="1"/>
</dbReference>
<reference evidence="1" key="2">
    <citation type="submission" date="2023-05" db="EMBL/GenBank/DDBJ databases">
        <authorList>
            <person name="Schelkunov M.I."/>
        </authorList>
    </citation>
    <scope>NUCLEOTIDE SEQUENCE</scope>
    <source>
        <strain evidence="1">Hsosn_3</strain>
        <tissue evidence="1">Leaf</tissue>
    </source>
</reference>
<comment type="caution">
    <text evidence="1">The sequence shown here is derived from an EMBL/GenBank/DDBJ whole genome shotgun (WGS) entry which is preliminary data.</text>
</comment>